<dbReference type="RefSeq" id="WP_086554208.1">
    <property type="nucleotide sequence ID" value="NZ_JAERKX010000002.1"/>
</dbReference>
<keyword evidence="2" id="KW-1185">Reference proteome</keyword>
<gene>
    <name evidence="1" type="ORF">OQ497_09410</name>
</gene>
<accession>A0ABT3QFZ5</accession>
<dbReference type="Proteomes" id="UP001301152">
    <property type="component" value="Unassembled WGS sequence"/>
</dbReference>
<evidence type="ECO:0000313" key="1">
    <source>
        <dbReference type="EMBL" id="MCX2564176.1"/>
    </source>
</evidence>
<proteinExistence type="predicted"/>
<protein>
    <submittedName>
        <fullName evidence="1">Uncharacterized protein</fullName>
    </submittedName>
</protein>
<evidence type="ECO:0000313" key="2">
    <source>
        <dbReference type="Proteomes" id="UP001301152"/>
    </source>
</evidence>
<organism evidence="1 2">
    <name type="scientific">Acetobacter thailandicus</name>
    <dbReference type="NCBI Taxonomy" id="1502842"/>
    <lineage>
        <taxon>Bacteria</taxon>
        <taxon>Pseudomonadati</taxon>
        <taxon>Pseudomonadota</taxon>
        <taxon>Alphaproteobacteria</taxon>
        <taxon>Acetobacterales</taxon>
        <taxon>Acetobacteraceae</taxon>
        <taxon>Acetobacter</taxon>
    </lineage>
</organism>
<reference evidence="1 2" key="1">
    <citation type="submission" date="2022-11" db="EMBL/GenBank/DDBJ databases">
        <title>Genome sequencing of Acetobacter type strain.</title>
        <authorList>
            <person name="Heo J."/>
            <person name="Lee D."/>
            <person name="Han B.-H."/>
            <person name="Hong S.-B."/>
            <person name="Kwon S.-W."/>
        </authorList>
    </citation>
    <scope>NUCLEOTIDE SEQUENCE [LARGE SCALE GENOMIC DNA]</scope>
    <source>
        <strain evidence="1 2">KACC 21253</strain>
    </source>
</reference>
<name>A0ABT3QFZ5_9PROT</name>
<sequence length="119" mass="13265">MLHTNEASSACQILPFQLEILPHHRDYLSRWLEAGLPMGLCDADVFSSTEKRAGSSSEYVVVWVRETADPAYKIFSLGNKWVVVDAIRENSLGQFSSFADALLMIRPVLPRQEKIVAAG</sequence>
<comment type="caution">
    <text evidence="1">The sequence shown here is derived from an EMBL/GenBank/DDBJ whole genome shotgun (WGS) entry which is preliminary data.</text>
</comment>
<dbReference type="EMBL" id="JAPIUZ010000004">
    <property type="protein sequence ID" value="MCX2564176.1"/>
    <property type="molecule type" value="Genomic_DNA"/>
</dbReference>